<dbReference type="SUPFAM" id="SSF159659">
    <property type="entry name" value="Cgl1923-like"/>
    <property type="match status" value="1"/>
</dbReference>
<proteinExistence type="predicted"/>
<dbReference type="Pfam" id="PF09754">
    <property type="entry name" value="PAC2"/>
    <property type="match status" value="1"/>
</dbReference>
<dbReference type="Gene3D" id="3.40.50.10900">
    <property type="entry name" value="PAC-like subunit"/>
    <property type="match status" value="1"/>
</dbReference>
<dbReference type="Gene3D" id="1.10.287.100">
    <property type="match status" value="1"/>
</dbReference>
<feature type="region of interest" description="Disordered" evidence="1">
    <location>
        <begin position="266"/>
        <end position="286"/>
    </location>
</feature>
<dbReference type="EMBL" id="CP061169">
    <property type="protein sequence ID" value="QPZ40050.1"/>
    <property type="molecule type" value="Genomic_DNA"/>
</dbReference>
<evidence type="ECO:0000313" key="3">
    <source>
        <dbReference type="Proteomes" id="UP000662814"/>
    </source>
</evidence>
<dbReference type="PIRSF" id="PIRSF028754">
    <property type="entry name" value="UCP028754"/>
    <property type="match status" value="1"/>
</dbReference>
<sequence>MSTPEDLVRFTESASAVPAGLPLVIGLTGFSDAGSTIAQAVTYLRDSLSYEDVAIFDNDQLLDYRARRPIIQFEHDHLTDYAPSRLALSLAYDELHRPFLLLTGYEPDFRWESFTQTVLGLIERFEVSHTTWVHGIPMPVPHTRPLGAAVSGNREELIETLSIWRPSTQVPANVLHLLEYRLQQHDLPVTGFALLIPHYLTETEYPAAALTALELYTAASGLVFPSDELREDGRQFITRVDEQVAENGELHKLVSSLEARYDTYMEGSEQRPPLTMDEHDLPSADDIAAELERYLAGRRTSDGEGDTPTP</sequence>
<dbReference type="Proteomes" id="UP000662814">
    <property type="component" value="Chromosome"/>
</dbReference>
<gene>
    <name evidence="2" type="ORF">HCR76_08590</name>
</gene>
<evidence type="ECO:0000313" key="2">
    <source>
        <dbReference type="EMBL" id="QPZ40050.1"/>
    </source>
</evidence>
<evidence type="ECO:0000256" key="1">
    <source>
        <dbReference type="SAM" id="MobiDB-lite"/>
    </source>
</evidence>
<reference evidence="2 3" key="1">
    <citation type="submission" date="2020-12" db="EMBL/GenBank/DDBJ databases">
        <title>Microbacterium sp. HY060.</title>
        <authorList>
            <person name="Zhou J."/>
        </authorList>
    </citation>
    <scope>NUCLEOTIDE SEQUENCE [LARGE SCALE GENOMIC DNA]</scope>
    <source>
        <strain evidence="2 3">HY60</strain>
    </source>
</reference>
<name>A0ABX6YP24_9MICO</name>
<dbReference type="InterPro" id="IPR038389">
    <property type="entry name" value="PSMG2_sf"/>
</dbReference>
<dbReference type="InterPro" id="IPR019151">
    <property type="entry name" value="Proteasome_assmbl_chaperone_2"/>
</dbReference>
<protein>
    <submittedName>
        <fullName evidence="2">PAC2 family protein</fullName>
    </submittedName>
</protein>
<accession>A0ABX6YP24</accession>
<dbReference type="RefSeq" id="WP_166990015.1">
    <property type="nucleotide sequence ID" value="NZ_CP061169.1"/>
</dbReference>
<keyword evidence="3" id="KW-1185">Reference proteome</keyword>
<dbReference type="InterPro" id="IPR008492">
    <property type="entry name" value="Rv2714-like"/>
</dbReference>
<organism evidence="2 3">
    <name type="scientific">Paramicrobacterium chengjingii</name>
    <dbReference type="NCBI Taxonomy" id="2769067"/>
    <lineage>
        <taxon>Bacteria</taxon>
        <taxon>Bacillati</taxon>
        <taxon>Actinomycetota</taxon>
        <taxon>Actinomycetes</taxon>
        <taxon>Micrococcales</taxon>
        <taxon>Microbacteriaceae</taxon>
        <taxon>Paramicrobacterium</taxon>
    </lineage>
</organism>